<proteinExistence type="inferred from homology"/>
<gene>
    <name evidence="9" type="ordered locus">CTN_0621</name>
</gene>
<keyword evidence="5 7" id="KW-1133">Transmembrane helix</keyword>
<keyword evidence="3" id="KW-1003">Cell membrane</keyword>
<dbReference type="RefSeq" id="WP_015919116.1">
    <property type="nucleotide sequence ID" value="NC_011978.1"/>
</dbReference>
<dbReference type="AlphaFoldDB" id="B9K764"/>
<dbReference type="Gene3D" id="1.10.3720.10">
    <property type="entry name" value="MetI-like"/>
    <property type="match status" value="1"/>
</dbReference>
<evidence type="ECO:0000313" key="9">
    <source>
        <dbReference type="EMBL" id="ACM22797.1"/>
    </source>
</evidence>
<comment type="subcellular location">
    <subcellularLocation>
        <location evidence="1 7">Cell membrane</location>
        <topology evidence="1 7">Multi-pass membrane protein</topology>
    </subcellularLocation>
</comment>
<feature type="domain" description="ABC transmembrane type-1" evidence="8">
    <location>
        <begin position="109"/>
        <end position="325"/>
    </location>
</feature>
<protein>
    <submittedName>
        <fullName evidence="9">Binding-protein-dependent transport system inner membrane component</fullName>
    </submittedName>
</protein>
<keyword evidence="4 7" id="KW-0812">Transmembrane</keyword>
<dbReference type="EMBL" id="CP000916">
    <property type="protein sequence ID" value="ACM22797.1"/>
    <property type="molecule type" value="Genomic_DNA"/>
</dbReference>
<sequence>MNFVRRYLLPRLVTYFLVIWVGITMIFFIPRFLPTDPVQQFINRLVAQGTYMDPKAIEEMTETLKELYGLKGSLWEQYINFWKRFLKGDFGPSYYQFPTPVIKLIKQSLPWTAWLLLVTTVLSWIIGNILGGLAGYFSNRRWVKILDAIAMVIRPMPYYILALGLLILLAYIIPIFPIGGGFAIGMQFTFSWENLLILLKHAFLPALSLILIGVFIWFQAMKLVVQSVKSEDYVKYAKMGGIEEKRIVRRYVIRNAMLPQITGLALSLGQIFGGALITEIVFSYPGIGTLLYNAIFTGDYNLLMGVSTLSILLITTSILLIDLLYPLFDPRVRYR</sequence>
<dbReference type="PROSITE" id="PS50928">
    <property type="entry name" value="ABC_TM1"/>
    <property type="match status" value="1"/>
</dbReference>
<dbReference type="CDD" id="cd06261">
    <property type="entry name" value="TM_PBP2"/>
    <property type="match status" value="1"/>
</dbReference>
<feature type="transmembrane region" description="Helical" evidence="7">
    <location>
        <begin position="302"/>
        <end position="325"/>
    </location>
</feature>
<keyword evidence="6 7" id="KW-0472">Membrane</keyword>
<reference evidence="9 10" key="1">
    <citation type="journal article" date="2009" name="Biosci. Biotechnol. Biochem.">
        <title>WeGAS: a web-based microbial genome annotation system.</title>
        <authorList>
            <person name="Lee D."/>
            <person name="Seo H."/>
            <person name="Park C."/>
            <person name="Park K."/>
        </authorList>
    </citation>
    <scope>NUCLEOTIDE SEQUENCE [LARGE SCALE GENOMIC DNA]</scope>
    <source>
        <strain evidence="10">ATCC 49049 / DSM 4359 / NBRC 107923 / NS-E</strain>
    </source>
</reference>
<evidence type="ECO:0000256" key="7">
    <source>
        <dbReference type="RuleBase" id="RU363032"/>
    </source>
</evidence>
<evidence type="ECO:0000256" key="4">
    <source>
        <dbReference type="ARBA" id="ARBA00022692"/>
    </source>
</evidence>
<feature type="transmembrane region" description="Helical" evidence="7">
    <location>
        <begin position="158"/>
        <end position="184"/>
    </location>
</feature>
<dbReference type="PANTHER" id="PTHR30465">
    <property type="entry name" value="INNER MEMBRANE ABC TRANSPORTER"/>
    <property type="match status" value="1"/>
</dbReference>
<dbReference type="GO" id="GO:0055085">
    <property type="term" value="P:transmembrane transport"/>
    <property type="evidence" value="ECO:0007669"/>
    <property type="project" value="InterPro"/>
</dbReference>
<keyword evidence="2 7" id="KW-0813">Transport</keyword>
<dbReference type="SUPFAM" id="SSF161098">
    <property type="entry name" value="MetI-like"/>
    <property type="match status" value="1"/>
</dbReference>
<evidence type="ECO:0000256" key="3">
    <source>
        <dbReference type="ARBA" id="ARBA00022475"/>
    </source>
</evidence>
<keyword evidence="10" id="KW-1185">Reference proteome</keyword>
<feature type="transmembrane region" description="Helical" evidence="7">
    <location>
        <begin position="196"/>
        <end position="218"/>
    </location>
</feature>
<dbReference type="HOGENOM" id="CLU_036879_1_0_0"/>
<evidence type="ECO:0000256" key="2">
    <source>
        <dbReference type="ARBA" id="ARBA00022448"/>
    </source>
</evidence>
<feature type="transmembrane region" description="Helical" evidence="7">
    <location>
        <begin position="256"/>
        <end position="282"/>
    </location>
</feature>
<dbReference type="GO" id="GO:0005886">
    <property type="term" value="C:plasma membrane"/>
    <property type="evidence" value="ECO:0007669"/>
    <property type="project" value="UniProtKB-SubCell"/>
</dbReference>
<feature type="transmembrane region" description="Helical" evidence="7">
    <location>
        <begin position="12"/>
        <end position="33"/>
    </location>
</feature>
<comment type="similarity">
    <text evidence="7">Belongs to the binding-protein-dependent transport system permease family.</text>
</comment>
<dbReference type="STRING" id="309803.CTN_0621"/>
<evidence type="ECO:0000256" key="6">
    <source>
        <dbReference type="ARBA" id="ARBA00023136"/>
    </source>
</evidence>
<dbReference type="PANTHER" id="PTHR30465:SF55">
    <property type="entry name" value="OLIGOPEPTIDE ABC TRANSPORTER, PERMEASE PROTEIN"/>
    <property type="match status" value="1"/>
</dbReference>
<dbReference type="KEGG" id="tna:CTN_0621"/>
<organism evidence="9 10">
    <name type="scientific">Thermotoga neapolitana (strain ATCC 49049 / DSM 4359 / NBRC 107923 / NS-E)</name>
    <dbReference type="NCBI Taxonomy" id="309803"/>
    <lineage>
        <taxon>Bacteria</taxon>
        <taxon>Thermotogati</taxon>
        <taxon>Thermotogota</taxon>
        <taxon>Thermotogae</taxon>
        <taxon>Thermotogales</taxon>
        <taxon>Thermotogaceae</taxon>
        <taxon>Thermotoga</taxon>
    </lineage>
</organism>
<dbReference type="InterPro" id="IPR000515">
    <property type="entry name" value="MetI-like"/>
</dbReference>
<accession>B9K764</accession>
<dbReference type="InterPro" id="IPR035906">
    <property type="entry name" value="MetI-like_sf"/>
</dbReference>
<name>B9K764_THENN</name>
<evidence type="ECO:0000256" key="1">
    <source>
        <dbReference type="ARBA" id="ARBA00004651"/>
    </source>
</evidence>
<dbReference type="Pfam" id="PF00528">
    <property type="entry name" value="BPD_transp_1"/>
    <property type="match status" value="1"/>
</dbReference>
<dbReference type="eggNOG" id="COG0601">
    <property type="taxonomic scope" value="Bacteria"/>
</dbReference>
<feature type="transmembrane region" description="Helical" evidence="7">
    <location>
        <begin position="113"/>
        <end position="137"/>
    </location>
</feature>
<dbReference type="Proteomes" id="UP000000445">
    <property type="component" value="Chromosome"/>
</dbReference>
<evidence type="ECO:0000259" key="8">
    <source>
        <dbReference type="PROSITE" id="PS50928"/>
    </source>
</evidence>
<evidence type="ECO:0000313" key="10">
    <source>
        <dbReference type="Proteomes" id="UP000000445"/>
    </source>
</evidence>
<evidence type="ECO:0000256" key="5">
    <source>
        <dbReference type="ARBA" id="ARBA00022989"/>
    </source>
</evidence>